<name>A0A1B0B105_9MUSC</name>
<dbReference type="Proteomes" id="UP000092460">
    <property type="component" value="Unassembled WGS sequence"/>
</dbReference>
<reference evidence="2" key="1">
    <citation type="submission" date="2015-01" db="EMBL/GenBank/DDBJ databases">
        <authorList>
            <person name="Aksoy S."/>
            <person name="Warren W."/>
            <person name="Wilson R.K."/>
        </authorList>
    </citation>
    <scope>NUCLEOTIDE SEQUENCE [LARGE SCALE GENOMIC DNA]</scope>
    <source>
        <strain evidence="2">IAEA</strain>
    </source>
</reference>
<reference evidence="1" key="2">
    <citation type="submission" date="2020-05" db="UniProtKB">
        <authorList>
            <consortium name="EnsemblMetazoa"/>
        </authorList>
    </citation>
    <scope>IDENTIFICATION</scope>
    <source>
        <strain evidence="1">IAEA</strain>
    </source>
</reference>
<proteinExistence type="predicted"/>
<keyword evidence="2" id="KW-1185">Reference proteome</keyword>
<protein>
    <submittedName>
        <fullName evidence="1">Uncharacterized protein</fullName>
    </submittedName>
</protein>
<evidence type="ECO:0000313" key="2">
    <source>
        <dbReference type="Proteomes" id="UP000092460"/>
    </source>
</evidence>
<evidence type="ECO:0000313" key="1">
    <source>
        <dbReference type="EnsemblMetazoa" id="GPPI015248-PA"/>
    </source>
</evidence>
<organism evidence="1 2">
    <name type="scientific">Glossina palpalis gambiensis</name>
    <dbReference type="NCBI Taxonomy" id="67801"/>
    <lineage>
        <taxon>Eukaryota</taxon>
        <taxon>Metazoa</taxon>
        <taxon>Ecdysozoa</taxon>
        <taxon>Arthropoda</taxon>
        <taxon>Hexapoda</taxon>
        <taxon>Insecta</taxon>
        <taxon>Pterygota</taxon>
        <taxon>Neoptera</taxon>
        <taxon>Endopterygota</taxon>
        <taxon>Diptera</taxon>
        <taxon>Brachycera</taxon>
        <taxon>Muscomorpha</taxon>
        <taxon>Hippoboscoidea</taxon>
        <taxon>Glossinidae</taxon>
        <taxon>Glossina</taxon>
    </lineage>
</organism>
<sequence>MLLKLYPTECQEGLAPHSVQRSAHLFADIRCLRNHYNLLGVFAYYHCLPKQPPPSDVVDVVVVVVLVAVA</sequence>
<accession>A0A1B0B105</accession>
<dbReference type="AlphaFoldDB" id="A0A1B0B105"/>
<dbReference type="VEuPathDB" id="VectorBase:GPPI015248"/>
<dbReference type="EMBL" id="JXJN01006925">
    <property type="status" value="NOT_ANNOTATED_CDS"/>
    <property type="molecule type" value="Genomic_DNA"/>
</dbReference>
<dbReference type="EnsemblMetazoa" id="GPPI015248-RA">
    <property type="protein sequence ID" value="GPPI015248-PA"/>
    <property type="gene ID" value="GPPI015248"/>
</dbReference>